<gene>
    <name evidence="2" type="ORF">POL72_21045</name>
</gene>
<accession>A0ABT5C4Y3</accession>
<reference evidence="2 3" key="1">
    <citation type="submission" date="2023-01" db="EMBL/GenBank/DDBJ databases">
        <title>Minimal conservation of predation-associated metabolite biosynthetic gene clusters underscores biosynthetic potential of Myxococcota including descriptions for ten novel species: Archangium lansinium sp. nov., Myxococcus landrumus sp. nov., Nannocystis bai.</title>
        <authorList>
            <person name="Ahearne A."/>
            <person name="Stevens C."/>
            <person name="Dowd S."/>
        </authorList>
    </citation>
    <scope>NUCLEOTIDE SEQUENCE [LARGE SCALE GENOMIC DNA]</scope>
    <source>
        <strain evidence="2 3">WIWO2</strain>
    </source>
</reference>
<feature type="region of interest" description="Disordered" evidence="1">
    <location>
        <begin position="517"/>
        <end position="537"/>
    </location>
</feature>
<protein>
    <submittedName>
        <fullName evidence="2">Type VI secretion system baseplate subunit TssF</fullName>
    </submittedName>
</protein>
<evidence type="ECO:0000313" key="2">
    <source>
        <dbReference type="EMBL" id="MDC0680242.1"/>
    </source>
</evidence>
<dbReference type="InterPro" id="IPR010272">
    <property type="entry name" value="T6SS_TssF"/>
</dbReference>
<evidence type="ECO:0000313" key="3">
    <source>
        <dbReference type="Proteomes" id="UP001217485"/>
    </source>
</evidence>
<dbReference type="EMBL" id="JAQNDK010000002">
    <property type="protein sequence ID" value="MDC0680242.1"/>
    <property type="molecule type" value="Genomic_DNA"/>
</dbReference>
<evidence type="ECO:0000256" key="1">
    <source>
        <dbReference type="SAM" id="MobiDB-lite"/>
    </source>
</evidence>
<keyword evidence="3" id="KW-1185">Reference proteome</keyword>
<dbReference type="PANTHER" id="PTHR35370:SF1">
    <property type="entry name" value="TYPE VI SECRETION SYSTEM COMPONENT TSSF1"/>
    <property type="match status" value="1"/>
</dbReference>
<comment type="caution">
    <text evidence="2">The sequence shown here is derived from an EMBL/GenBank/DDBJ whole genome shotgun (WGS) entry which is preliminary data.</text>
</comment>
<proteinExistence type="predicted"/>
<dbReference type="RefSeq" id="WP_272097275.1">
    <property type="nucleotide sequence ID" value="NZ_JAQNDK010000002.1"/>
</dbReference>
<name>A0ABT5C4Y3_9BACT</name>
<dbReference type="Pfam" id="PF05947">
    <property type="entry name" value="T6SS_TssF"/>
    <property type="match status" value="1"/>
</dbReference>
<sequence>MDEGPQFRALFHEELAALDHTIESGVRRGELAAGTDDPDVRRLIEAMAFFSARTRASASAAMRASIIRLAGGLLDELFAPMPAAALLQADGWGLLDAPIELPEGTQMRVETYDGRASIFSTRGPLPVRPIRIQKAELARSARGAELRVHLAARVPQKGQIELPFFVRRHGDYNAGAELHEELRRHFLRAVATKDDGIDRACDVSFEAPAPARPWDSGEGGSPIDRIRSFFHAPEQALLFRVSVPAEGPAPERMTLTISLGASFPEQLSVTADTFALFVVPMQNAWSDLAEPISVDGTSDARQVRLLHSALEGVEPVTVRGIYRPVQKVLTPVPPRSLSGEEGDSYEVLFPEDGSVMVRVSSPDAVTAPWIAQVDAVWSQPSLWQNARGPLTVRPQRKKALDGLSLRVLGNVRPPLPSPLALSPEKGLDVLALKQKPTLEARDLRALLTLFGASGASPFARFPGRIAGLTASFAPDPIGARGPRKRVYRVEMQRPAAGEEALAPWFHRQVSALLDAWSPEPADVETTSPRAGDQEISP</sequence>
<organism evidence="2 3">
    <name type="scientific">Sorangium atrum</name>
    <dbReference type="NCBI Taxonomy" id="2995308"/>
    <lineage>
        <taxon>Bacteria</taxon>
        <taxon>Pseudomonadati</taxon>
        <taxon>Myxococcota</taxon>
        <taxon>Polyangia</taxon>
        <taxon>Polyangiales</taxon>
        <taxon>Polyangiaceae</taxon>
        <taxon>Sorangium</taxon>
    </lineage>
</organism>
<dbReference type="Proteomes" id="UP001217485">
    <property type="component" value="Unassembled WGS sequence"/>
</dbReference>
<dbReference type="PANTHER" id="PTHR35370">
    <property type="entry name" value="CYTOPLASMIC PROTEIN-RELATED-RELATED"/>
    <property type="match status" value="1"/>
</dbReference>